<organism evidence="9 10">
    <name type="scientific">Acrasis kona</name>
    <dbReference type="NCBI Taxonomy" id="1008807"/>
    <lineage>
        <taxon>Eukaryota</taxon>
        <taxon>Discoba</taxon>
        <taxon>Heterolobosea</taxon>
        <taxon>Tetramitia</taxon>
        <taxon>Eutetramitia</taxon>
        <taxon>Acrasidae</taxon>
        <taxon>Acrasis</taxon>
    </lineage>
</organism>
<dbReference type="InterPro" id="IPR023561">
    <property type="entry name" value="Carbonic_anhydrase_a-class"/>
</dbReference>
<protein>
    <recommendedName>
        <fullName evidence="2 6">Carbonic anhydrase</fullName>
        <ecNumber evidence="2 6">4.2.1.1</ecNumber>
    </recommendedName>
</protein>
<dbReference type="PROSITE" id="PS51144">
    <property type="entry name" value="ALPHA_CA_2"/>
    <property type="match status" value="1"/>
</dbReference>
<dbReference type="SUPFAM" id="SSF51069">
    <property type="entry name" value="Carbonic anhydrase"/>
    <property type="match status" value="1"/>
</dbReference>
<evidence type="ECO:0000313" key="9">
    <source>
        <dbReference type="EMBL" id="KAL0491890.1"/>
    </source>
</evidence>
<keyword evidence="3 6" id="KW-0479">Metal-binding</keyword>
<dbReference type="InterPro" id="IPR041891">
    <property type="entry name" value="Alpha_CA_prokaryot-like"/>
</dbReference>
<evidence type="ECO:0000259" key="8">
    <source>
        <dbReference type="PROSITE" id="PS51144"/>
    </source>
</evidence>
<evidence type="ECO:0000256" key="6">
    <source>
        <dbReference type="RuleBase" id="RU367011"/>
    </source>
</evidence>
<dbReference type="AlphaFoldDB" id="A0AAW2ZR12"/>
<keyword evidence="7" id="KW-1133">Transmembrane helix</keyword>
<evidence type="ECO:0000256" key="5">
    <source>
        <dbReference type="ARBA" id="ARBA00023239"/>
    </source>
</evidence>
<dbReference type="EC" id="4.2.1.1" evidence="2 6"/>
<gene>
    <name evidence="9" type="ORF">AKO1_000466</name>
</gene>
<evidence type="ECO:0000256" key="1">
    <source>
        <dbReference type="ARBA" id="ARBA00001947"/>
    </source>
</evidence>
<evidence type="ECO:0000256" key="7">
    <source>
        <dbReference type="SAM" id="Phobius"/>
    </source>
</evidence>
<name>A0AAW2ZR12_9EUKA</name>
<evidence type="ECO:0000313" key="10">
    <source>
        <dbReference type="Proteomes" id="UP001431209"/>
    </source>
</evidence>
<dbReference type="GO" id="GO:0006730">
    <property type="term" value="P:one-carbon metabolic process"/>
    <property type="evidence" value="ECO:0007669"/>
    <property type="project" value="TreeGrafter"/>
</dbReference>
<reference evidence="9 10" key="1">
    <citation type="submission" date="2024-03" db="EMBL/GenBank/DDBJ databases">
        <title>The Acrasis kona genome and developmental transcriptomes reveal deep origins of eukaryotic multicellular pathways.</title>
        <authorList>
            <person name="Sheikh S."/>
            <person name="Fu C.-J."/>
            <person name="Brown M.W."/>
            <person name="Baldauf S.L."/>
        </authorList>
    </citation>
    <scope>NUCLEOTIDE SEQUENCE [LARGE SCALE GENOMIC DNA]</scope>
    <source>
        <strain evidence="9 10">ATCC MYA-3509</strain>
    </source>
</reference>
<dbReference type="GO" id="GO:0004089">
    <property type="term" value="F:carbonate dehydratase activity"/>
    <property type="evidence" value="ECO:0007669"/>
    <property type="project" value="UniProtKB-UniRule"/>
</dbReference>
<dbReference type="GO" id="GO:0008270">
    <property type="term" value="F:zinc ion binding"/>
    <property type="evidence" value="ECO:0007669"/>
    <property type="project" value="UniProtKB-UniRule"/>
</dbReference>
<dbReference type="CDD" id="cd03124">
    <property type="entry name" value="alpha_CA_prokaryotic_like"/>
    <property type="match status" value="1"/>
</dbReference>
<accession>A0AAW2ZR12</accession>
<dbReference type="Pfam" id="PF00194">
    <property type="entry name" value="Carb_anhydrase"/>
    <property type="match status" value="1"/>
</dbReference>
<proteinExistence type="inferred from homology"/>
<comment type="caution">
    <text evidence="9">The sequence shown here is derived from an EMBL/GenBank/DDBJ whole genome shotgun (WGS) entry which is preliminary data.</text>
</comment>
<keyword evidence="5 6" id="KW-0456">Lyase</keyword>
<keyword evidence="10" id="KW-1185">Reference proteome</keyword>
<evidence type="ECO:0000256" key="4">
    <source>
        <dbReference type="ARBA" id="ARBA00022833"/>
    </source>
</evidence>
<sequence length="520" mass="58527">MRAVYAGIVVIVFLFFNSHQHNSQISGNAPTLVTEEQKLAPDSETQNWDYDPCTEGSPAYWGSRYPLCGIGQEQSPIDLETFESFTDKSLTPLKINWESGTGDVFFNGETCQVKIENDTMSISGGPLGNDEYHMVQFHTHEVSEHHVDGVAYPLEIHFVHKNVHGSVAVVGLFFKISQNNSTFISEFIENCLMGSDEGAKSELDFHLLIGDVSNKLPYYTYQGSLTTPPCSENVTWILLPTFFEVSRAQLKEFMDLLPHNNANNRPIQKLNNRVIRYFDGGLEPPKDVKELGTWYEICSKSDLAKAQPKYFTKWNDFLLSLGQLDPGETKYGVMHLYDPPSFTNYAVKLEHLRIHLMGISSSDTVSIRIRQMHSSIDIPNAASFLSLSKSDRQEFYQKFLPMNTDIDNDEGPVSKNVTGCDGDKDYFCSYILNNPQIEDYEGLLSVFLFEITNNGAQQLSSEARAQVLAGDYTPSCKNSQLGILLGSLWTLSVVIIIAGVMAWLSWEERMLEKQNVKTSM</sequence>
<dbReference type="EMBL" id="JAOPGA020001882">
    <property type="protein sequence ID" value="KAL0491890.1"/>
    <property type="molecule type" value="Genomic_DNA"/>
</dbReference>
<dbReference type="Proteomes" id="UP001431209">
    <property type="component" value="Unassembled WGS sequence"/>
</dbReference>
<dbReference type="PANTHER" id="PTHR18952:SF208">
    <property type="entry name" value="CARBONIC ANHYDRASE XA-RELATED"/>
    <property type="match status" value="1"/>
</dbReference>
<dbReference type="SMART" id="SM01057">
    <property type="entry name" value="Carb_anhydrase"/>
    <property type="match status" value="1"/>
</dbReference>
<feature type="chain" id="PRO_5043090363" description="Carbonic anhydrase" evidence="6">
    <location>
        <begin position="24"/>
        <end position="520"/>
    </location>
</feature>
<feature type="signal peptide" evidence="6">
    <location>
        <begin position="1"/>
        <end position="23"/>
    </location>
</feature>
<keyword evidence="6" id="KW-0732">Signal</keyword>
<comment type="function">
    <text evidence="6">Reversible hydration of carbon dioxide.</text>
</comment>
<feature type="domain" description="Alpha-carbonic anhydrase" evidence="8">
    <location>
        <begin position="46"/>
        <end position="279"/>
    </location>
</feature>
<dbReference type="PROSITE" id="PS00162">
    <property type="entry name" value="ALPHA_CA_1"/>
    <property type="match status" value="1"/>
</dbReference>
<comment type="similarity">
    <text evidence="6">Belongs to the alpha-carbonic anhydrase family.</text>
</comment>
<keyword evidence="7" id="KW-0812">Transmembrane</keyword>
<dbReference type="InterPro" id="IPR036398">
    <property type="entry name" value="CA_dom_sf"/>
</dbReference>
<evidence type="ECO:0000256" key="2">
    <source>
        <dbReference type="ARBA" id="ARBA00012925"/>
    </source>
</evidence>
<comment type="catalytic activity">
    <reaction evidence="6">
        <text>hydrogencarbonate + H(+) = CO2 + H2O</text>
        <dbReference type="Rhea" id="RHEA:10748"/>
        <dbReference type="ChEBI" id="CHEBI:15377"/>
        <dbReference type="ChEBI" id="CHEBI:15378"/>
        <dbReference type="ChEBI" id="CHEBI:16526"/>
        <dbReference type="ChEBI" id="CHEBI:17544"/>
        <dbReference type="EC" id="4.2.1.1"/>
    </reaction>
</comment>
<dbReference type="PANTHER" id="PTHR18952">
    <property type="entry name" value="CARBONIC ANHYDRASE"/>
    <property type="match status" value="1"/>
</dbReference>
<feature type="transmembrane region" description="Helical" evidence="7">
    <location>
        <begin position="481"/>
        <end position="504"/>
    </location>
</feature>
<keyword evidence="7" id="KW-0472">Membrane</keyword>
<dbReference type="InterPro" id="IPR001148">
    <property type="entry name" value="CA_dom"/>
</dbReference>
<evidence type="ECO:0000256" key="3">
    <source>
        <dbReference type="ARBA" id="ARBA00022723"/>
    </source>
</evidence>
<dbReference type="InterPro" id="IPR018338">
    <property type="entry name" value="Carbonic_anhydrase_a-class_CS"/>
</dbReference>
<dbReference type="Gene3D" id="3.10.200.10">
    <property type="entry name" value="Alpha carbonic anhydrase"/>
    <property type="match status" value="1"/>
</dbReference>
<keyword evidence="4 6" id="KW-0862">Zinc</keyword>
<comment type="cofactor">
    <cofactor evidence="1 6">
        <name>Zn(2+)</name>
        <dbReference type="ChEBI" id="CHEBI:29105"/>
    </cofactor>
</comment>